<evidence type="ECO:0000256" key="1">
    <source>
        <dbReference type="SAM" id="Phobius"/>
    </source>
</evidence>
<dbReference type="EMBL" id="ASPP01013498">
    <property type="protein sequence ID" value="ETO19586.1"/>
    <property type="molecule type" value="Genomic_DNA"/>
</dbReference>
<keyword evidence="1" id="KW-0472">Membrane</keyword>
<protein>
    <submittedName>
        <fullName evidence="2">Uncharacterized protein</fullName>
    </submittedName>
</protein>
<sequence length="310" mass="35915">PGGNEENNKNWSVSHTTPILLLPSNATYDLTARNVESGLYLPLDEQMRFRVMDNVMIKENATSTSISNPNANANSNANVNTKPMIVEFPAIWERGYGSNNTAILIMSKSVLKNINTMYRDLGRKEREMSVRQTFWIMHCDMKLLQKGWRLDGMDYCCYPFIRIMVDLVHDQILHVAPIYLKGKATKEGKDQKTYLSSTLWVTGKESRLNKSKDKEKYIGDIVEFRYEFVKTKKKFNYKLKKKCFFLGGIVVVIPWFFFCCLSHRYLARDYCPTNTDITYCLCVSAFTSESKKSSKDTRELEFQAWNIHTS</sequence>
<keyword evidence="1" id="KW-0812">Transmembrane</keyword>
<proteinExistence type="predicted"/>
<feature type="non-terminal residue" evidence="2">
    <location>
        <position position="1"/>
    </location>
</feature>
<accession>X6N0I6</accession>
<reference evidence="2 3" key="1">
    <citation type="journal article" date="2013" name="Curr. Biol.">
        <title>The Genome of the Foraminiferan Reticulomyxa filosa.</title>
        <authorList>
            <person name="Glockner G."/>
            <person name="Hulsmann N."/>
            <person name="Schleicher M."/>
            <person name="Noegel A.A."/>
            <person name="Eichinger L."/>
            <person name="Gallinger C."/>
            <person name="Pawlowski J."/>
            <person name="Sierra R."/>
            <person name="Euteneuer U."/>
            <person name="Pillet L."/>
            <person name="Moustafa A."/>
            <person name="Platzer M."/>
            <person name="Groth M."/>
            <person name="Szafranski K."/>
            <person name="Schliwa M."/>
        </authorList>
    </citation>
    <scope>NUCLEOTIDE SEQUENCE [LARGE SCALE GENOMIC DNA]</scope>
</reference>
<feature type="transmembrane region" description="Helical" evidence="1">
    <location>
        <begin position="243"/>
        <end position="266"/>
    </location>
</feature>
<name>X6N0I6_RETFI</name>
<organism evidence="2 3">
    <name type="scientific">Reticulomyxa filosa</name>
    <dbReference type="NCBI Taxonomy" id="46433"/>
    <lineage>
        <taxon>Eukaryota</taxon>
        <taxon>Sar</taxon>
        <taxon>Rhizaria</taxon>
        <taxon>Retaria</taxon>
        <taxon>Foraminifera</taxon>
        <taxon>Monothalamids</taxon>
        <taxon>Reticulomyxidae</taxon>
        <taxon>Reticulomyxa</taxon>
    </lineage>
</organism>
<dbReference type="Proteomes" id="UP000023152">
    <property type="component" value="Unassembled WGS sequence"/>
</dbReference>
<comment type="caution">
    <text evidence="2">The sequence shown here is derived from an EMBL/GenBank/DDBJ whole genome shotgun (WGS) entry which is preliminary data.</text>
</comment>
<keyword evidence="1" id="KW-1133">Transmembrane helix</keyword>
<dbReference type="AlphaFoldDB" id="X6N0I6"/>
<evidence type="ECO:0000313" key="2">
    <source>
        <dbReference type="EMBL" id="ETO19586.1"/>
    </source>
</evidence>
<keyword evidence="3" id="KW-1185">Reference proteome</keyword>
<evidence type="ECO:0000313" key="3">
    <source>
        <dbReference type="Proteomes" id="UP000023152"/>
    </source>
</evidence>
<gene>
    <name evidence="2" type="ORF">RFI_17643</name>
</gene>